<dbReference type="PANTHER" id="PTHR11795">
    <property type="entry name" value="BRANCHED-CHAIN AMINO ACID TRANSPORT SYSTEM PERMEASE PROTEIN LIVH"/>
    <property type="match status" value="1"/>
</dbReference>
<dbReference type="RefSeq" id="WP_188609455.1">
    <property type="nucleotide sequence ID" value="NZ_BMGG01000004.1"/>
</dbReference>
<evidence type="ECO:0000256" key="9">
    <source>
        <dbReference type="SAM" id="Phobius"/>
    </source>
</evidence>
<evidence type="ECO:0000256" key="2">
    <source>
        <dbReference type="ARBA" id="ARBA00022448"/>
    </source>
</evidence>
<dbReference type="CDD" id="cd06582">
    <property type="entry name" value="TM_PBP1_LivH_like"/>
    <property type="match status" value="1"/>
</dbReference>
<dbReference type="Proteomes" id="UP000637002">
    <property type="component" value="Unassembled WGS sequence"/>
</dbReference>
<dbReference type="InterPro" id="IPR001851">
    <property type="entry name" value="ABC_transp_permease"/>
</dbReference>
<protein>
    <submittedName>
        <fullName evidence="10">Branched-chain amino acid ABC transporter permease</fullName>
    </submittedName>
</protein>
<feature type="transmembrane region" description="Helical" evidence="9">
    <location>
        <begin position="191"/>
        <end position="210"/>
    </location>
</feature>
<gene>
    <name evidence="10" type="ORF">GCM10010994_24570</name>
</gene>
<dbReference type="GO" id="GO:0022857">
    <property type="term" value="F:transmembrane transporter activity"/>
    <property type="evidence" value="ECO:0007669"/>
    <property type="project" value="InterPro"/>
</dbReference>
<evidence type="ECO:0000256" key="7">
    <source>
        <dbReference type="ARBA" id="ARBA00023136"/>
    </source>
</evidence>
<dbReference type="Pfam" id="PF02653">
    <property type="entry name" value="BPD_transp_2"/>
    <property type="match status" value="1"/>
</dbReference>
<feature type="transmembrane region" description="Helical" evidence="9">
    <location>
        <begin position="127"/>
        <end position="156"/>
    </location>
</feature>
<feature type="transmembrane region" description="Helical" evidence="9">
    <location>
        <begin position="59"/>
        <end position="82"/>
    </location>
</feature>
<feature type="transmembrane region" description="Helical" evidence="9">
    <location>
        <begin position="6"/>
        <end position="28"/>
    </location>
</feature>
<dbReference type="GO" id="GO:0006865">
    <property type="term" value="P:amino acid transport"/>
    <property type="evidence" value="ECO:0007669"/>
    <property type="project" value="UniProtKB-KW"/>
</dbReference>
<keyword evidence="6 9" id="KW-1133">Transmembrane helix</keyword>
<feature type="transmembrane region" description="Helical" evidence="9">
    <location>
        <begin position="222"/>
        <end position="243"/>
    </location>
</feature>
<dbReference type="InterPro" id="IPR052157">
    <property type="entry name" value="BCAA_transport_permease"/>
</dbReference>
<feature type="transmembrane region" description="Helical" evidence="9">
    <location>
        <begin position="263"/>
        <end position="282"/>
    </location>
</feature>
<evidence type="ECO:0000256" key="6">
    <source>
        <dbReference type="ARBA" id="ARBA00022989"/>
    </source>
</evidence>
<evidence type="ECO:0000256" key="4">
    <source>
        <dbReference type="ARBA" id="ARBA00022692"/>
    </source>
</evidence>
<evidence type="ECO:0000313" key="10">
    <source>
        <dbReference type="EMBL" id="GGC65033.1"/>
    </source>
</evidence>
<dbReference type="AlphaFoldDB" id="A0A916UA56"/>
<keyword evidence="3" id="KW-1003">Cell membrane</keyword>
<feature type="transmembrane region" description="Helical" evidence="9">
    <location>
        <begin position="89"/>
        <end position="107"/>
    </location>
</feature>
<organism evidence="10 11">
    <name type="scientific">Chelatococcus reniformis</name>
    <dbReference type="NCBI Taxonomy" id="1494448"/>
    <lineage>
        <taxon>Bacteria</taxon>
        <taxon>Pseudomonadati</taxon>
        <taxon>Pseudomonadota</taxon>
        <taxon>Alphaproteobacteria</taxon>
        <taxon>Hyphomicrobiales</taxon>
        <taxon>Chelatococcaceae</taxon>
        <taxon>Chelatococcus</taxon>
    </lineage>
</organism>
<dbReference type="PANTHER" id="PTHR11795:SF450">
    <property type="entry name" value="ABC TRANSPORTER PERMEASE PROTEIN"/>
    <property type="match status" value="1"/>
</dbReference>
<keyword evidence="2" id="KW-0813">Transport</keyword>
<comment type="caution">
    <text evidence="10">The sequence shown here is derived from an EMBL/GenBank/DDBJ whole genome shotgun (WGS) entry which is preliminary data.</text>
</comment>
<evidence type="ECO:0000256" key="5">
    <source>
        <dbReference type="ARBA" id="ARBA00022970"/>
    </source>
</evidence>
<comment type="similarity">
    <text evidence="8">Belongs to the binding-protein-dependent transport system permease family. LivHM subfamily.</text>
</comment>
<comment type="subcellular location">
    <subcellularLocation>
        <location evidence="1">Cell membrane</location>
        <topology evidence="1">Multi-pass membrane protein</topology>
    </subcellularLocation>
</comment>
<evidence type="ECO:0000256" key="8">
    <source>
        <dbReference type="ARBA" id="ARBA00037998"/>
    </source>
</evidence>
<keyword evidence="4 9" id="KW-0812">Transmembrane</keyword>
<name>A0A916UA56_9HYPH</name>
<keyword evidence="7 9" id="KW-0472">Membrane</keyword>
<sequence>MITQIVISALSLGAVYALIAIGFTIVFATKRIINFAHGEFVMLGGVLAVYFSQTLGLPMAAALLATVVCVAAIALVLYLLVLDQKAGDPLAQVMITLGLAIAIKGAVEVTIGKSTLFLPPLSSAATWPVFGIFISPQAAWIVLTLVVLSLGLAVVLRTTWLGLSMRAVALDPYAAVLMGVAPRWIAASSFAIAGFFGAAAGALVAPIASASYDNGLFLGLKGFGAAILGGIGSPIGAVVGGLILGLTEALSAGYLSSAYKDAITLSLLFVVLMLFPQGLLGGRALKKL</sequence>
<feature type="transmembrane region" description="Helical" evidence="9">
    <location>
        <begin position="35"/>
        <end position="53"/>
    </location>
</feature>
<dbReference type="EMBL" id="BMGG01000004">
    <property type="protein sequence ID" value="GGC65033.1"/>
    <property type="molecule type" value="Genomic_DNA"/>
</dbReference>
<reference evidence="10" key="2">
    <citation type="submission" date="2020-09" db="EMBL/GenBank/DDBJ databases">
        <authorList>
            <person name="Sun Q."/>
            <person name="Zhou Y."/>
        </authorList>
    </citation>
    <scope>NUCLEOTIDE SEQUENCE</scope>
    <source>
        <strain evidence="10">CGMCC 1.12919</strain>
    </source>
</reference>
<evidence type="ECO:0000256" key="1">
    <source>
        <dbReference type="ARBA" id="ARBA00004651"/>
    </source>
</evidence>
<dbReference type="GO" id="GO:0005886">
    <property type="term" value="C:plasma membrane"/>
    <property type="evidence" value="ECO:0007669"/>
    <property type="project" value="UniProtKB-SubCell"/>
</dbReference>
<evidence type="ECO:0000313" key="11">
    <source>
        <dbReference type="Proteomes" id="UP000637002"/>
    </source>
</evidence>
<evidence type="ECO:0000256" key="3">
    <source>
        <dbReference type="ARBA" id="ARBA00022475"/>
    </source>
</evidence>
<reference evidence="10" key="1">
    <citation type="journal article" date="2014" name="Int. J. Syst. Evol. Microbiol.">
        <title>Complete genome sequence of Corynebacterium casei LMG S-19264T (=DSM 44701T), isolated from a smear-ripened cheese.</title>
        <authorList>
            <consortium name="US DOE Joint Genome Institute (JGI-PGF)"/>
            <person name="Walter F."/>
            <person name="Albersmeier A."/>
            <person name="Kalinowski J."/>
            <person name="Ruckert C."/>
        </authorList>
    </citation>
    <scope>NUCLEOTIDE SEQUENCE</scope>
    <source>
        <strain evidence="10">CGMCC 1.12919</strain>
    </source>
</reference>
<keyword evidence="11" id="KW-1185">Reference proteome</keyword>
<keyword evidence="5" id="KW-0029">Amino-acid transport</keyword>
<proteinExistence type="inferred from homology"/>
<accession>A0A916UA56</accession>
<feature type="transmembrane region" description="Helical" evidence="9">
    <location>
        <begin position="168"/>
        <end position="185"/>
    </location>
</feature>